<evidence type="ECO:0000313" key="10">
    <source>
        <dbReference type="EMBL" id="KRN33097.1"/>
    </source>
</evidence>
<dbReference type="InterPro" id="IPR041495">
    <property type="entry name" value="Mub_B2"/>
</dbReference>
<evidence type="ECO:0000259" key="9">
    <source>
        <dbReference type="PROSITE" id="PS50847"/>
    </source>
</evidence>
<dbReference type="Pfam" id="PF17965">
    <property type="entry name" value="MucBP_2"/>
    <property type="match status" value="1"/>
</dbReference>
<feature type="transmembrane region" description="Helical" evidence="7">
    <location>
        <begin position="1254"/>
        <end position="1273"/>
    </location>
</feature>
<accession>A0A0R2FXJ0</accession>
<evidence type="ECO:0000256" key="8">
    <source>
        <dbReference type="SAM" id="SignalP"/>
    </source>
</evidence>
<feature type="region of interest" description="Disordered" evidence="6">
    <location>
        <begin position="1148"/>
        <end position="1253"/>
    </location>
</feature>
<evidence type="ECO:0000256" key="6">
    <source>
        <dbReference type="SAM" id="MobiDB-lite"/>
    </source>
</evidence>
<feature type="chain" id="PRO_5006417166" evidence="8">
    <location>
        <begin position="32"/>
        <end position="1282"/>
    </location>
</feature>
<dbReference type="PROSITE" id="PS50847">
    <property type="entry name" value="GRAM_POS_ANCHORING"/>
    <property type="match status" value="1"/>
</dbReference>
<evidence type="ECO:0000256" key="5">
    <source>
        <dbReference type="ARBA" id="ARBA00023088"/>
    </source>
</evidence>
<name>A0A0R2FXJ0_9LACO</name>
<dbReference type="Gene3D" id="2.60.40.4300">
    <property type="match status" value="4"/>
</dbReference>
<keyword evidence="4" id="KW-0677">Repeat</keyword>
<dbReference type="Gene3D" id="3.10.20.470">
    <property type="match status" value="1"/>
</dbReference>
<dbReference type="InterPro" id="IPR056573">
    <property type="entry name" value="Lectin_L-type_dom"/>
</dbReference>
<protein>
    <submittedName>
        <fullName evidence="10">Cell surface protein</fullName>
    </submittedName>
</protein>
<dbReference type="Pfam" id="PF00746">
    <property type="entry name" value="Gram_pos_anchor"/>
    <property type="match status" value="1"/>
</dbReference>
<dbReference type="InterPro" id="IPR009459">
    <property type="entry name" value="MucBP_dom"/>
</dbReference>
<dbReference type="InterPro" id="IPR013320">
    <property type="entry name" value="ConA-like_dom_sf"/>
</dbReference>
<evidence type="ECO:0000256" key="4">
    <source>
        <dbReference type="ARBA" id="ARBA00022737"/>
    </source>
</evidence>
<dbReference type="STRING" id="1618.IV36_GL000830"/>
<feature type="region of interest" description="Disordered" evidence="6">
    <location>
        <begin position="1014"/>
        <end position="1048"/>
    </location>
</feature>
<feature type="compositionally biased region" description="Polar residues" evidence="6">
    <location>
        <begin position="1243"/>
        <end position="1253"/>
    </location>
</feature>
<dbReference type="Proteomes" id="UP000051727">
    <property type="component" value="Unassembled WGS sequence"/>
</dbReference>
<dbReference type="PATRIC" id="fig|1618.3.peg.839"/>
<keyword evidence="7" id="KW-0472">Membrane</keyword>
<dbReference type="Pfam" id="PF19258">
    <property type="entry name" value="KxYKxGKxW_sig"/>
    <property type="match status" value="1"/>
</dbReference>
<dbReference type="PANTHER" id="PTHR10068:SF14">
    <property type="entry name" value="CELL WALL ADHESIN EAP1"/>
    <property type="match status" value="1"/>
</dbReference>
<sequence length="1282" mass="134017">MYKAGKRWLFAGIIVVSFGLGSSVAVTKVNADSTSTTGATASDNTSVAGTSQASTSTSGASSSSETAKSTETSESSNSDTTNATETSENTSSVATSATETSESTNSSSTSTAKTSESTSSAATTSEDASNSATNTSDSSSTTSSSQSSTTESTVDSNTATTASSTSSSSTSSSSTNSSSNSSAAVSSSTESTADTTTAGNAAATTSSDSNSVQVSYTTLLDQLKANTVLASENDSFVEVTKDNFLDYFTLNGSATYDATTGIVTLTPDENNQVGNFSLNSEINMNTSFTLTGSVNLGSDPNGADGIGFAFHTGNTNDIGNAGGNLGIGGLQNAIGFKLDTWNNGYQAPNKDVDGAQVSSTDSNGFGWNGDSMSAPYGTFVTTSDQEIKTADGTEVQRWWAEDQTGTAKSLSKADINGQFHNFVVAYDGATRVLTISYTQTSGKVLTWSTTVDSSYEAMAMVVSASTGGAKNLQQFKIDSFDFQQAATVNVTYVDQNGNVLATGEVDYPDGPYVDGTYTTEQKDIANYKFIGMADGTNTTTGLSSIDANGTLNENGNNGTVVYVYAPDYQATSKTVNETINYVDQNGKTVAESSKSAVTFVTVTNPVDGSVTYYYKSGAVDTPTIGNDGIPEGEGWTQTDSGNFAEVANPTVAGYKVISNDAPASDLSKVAAQQVTNDSSDLNYTVVYAPAYAATTKTVNETINYVDQNGKTVADAYKATPITFVTVTNPVDNSKTYYYKSGAVDTPTIGNDGVPEGEGWTKADSTGFSAVANPTVAGYKVISNDAPASDLSKVATQSVTADSSDLNYTVVYAPAYQATTKTVNETINYVDQSGKAVADTYKATPITFVTVTNPVDGSVTYYYKSGAIDTPTIGNDGVPEGEGWTKADSADFSEVANPNIANYEVISNDAPASDLTKVAAQQVTTDSSDLNYTVVYKLKEEKATVKYIDDTTNTTLTSKDLSGAFGSTDDYRTADTIKYYENKGYVLVSDNYPSDGVVYDQDGVIKSYEVHLVHGTTPINPDNPQEPGEPINPNDPDSPKWPDGTDKDSLTKTVTETVHYKYEDGTQAAPDKTDSVTFEHEFVIDNVTGEIIKDNGWKAVNDDTTFDTKVSPIIDGYTADKKQIDEITGLTQNSADVVETVIYTKNAEPVIPDKPVTPDKPVVPDKPVTPDKPVVPDKPVTPDQPVTPAKPMTPSNNNGSTNSNTPTNSNGGDSVTTTPLSNVTTKPASSKKTVAKVTAAKASLPQTGDEQSSKVSVIGAILIALASIGTLFGLGKRNKKESK</sequence>
<reference evidence="10 11" key="1">
    <citation type="journal article" date="2015" name="Genome Announc.">
        <title>Expanding the biotechnology potential of lactobacilli through comparative genomics of 213 strains and associated genera.</title>
        <authorList>
            <person name="Sun Z."/>
            <person name="Harris H.M."/>
            <person name="McCann A."/>
            <person name="Guo C."/>
            <person name="Argimon S."/>
            <person name="Zhang W."/>
            <person name="Yang X."/>
            <person name="Jeffery I.B."/>
            <person name="Cooney J.C."/>
            <person name="Kagawa T.F."/>
            <person name="Liu W."/>
            <person name="Song Y."/>
            <person name="Salvetti E."/>
            <person name="Wrobel A."/>
            <person name="Rasinkangas P."/>
            <person name="Parkhill J."/>
            <person name="Rea M.C."/>
            <person name="O'Sullivan O."/>
            <person name="Ritari J."/>
            <person name="Douillard F.P."/>
            <person name="Paul Ross R."/>
            <person name="Yang R."/>
            <person name="Briner A.E."/>
            <person name="Felis G.E."/>
            <person name="de Vos W.M."/>
            <person name="Barrangou R."/>
            <person name="Klaenhammer T.R."/>
            <person name="Caufield P.W."/>
            <person name="Cui Y."/>
            <person name="Zhang H."/>
            <person name="O'Toole P.W."/>
        </authorList>
    </citation>
    <scope>NUCLEOTIDE SEQUENCE [LARGE SCALE GENOMIC DNA]</scope>
    <source>
        <strain evidence="10 11">ATCC 27304</strain>
    </source>
</reference>
<dbReference type="PANTHER" id="PTHR10068">
    <property type="entry name" value="BONE MARROW PROTEOGLYCAN"/>
    <property type="match status" value="1"/>
</dbReference>
<evidence type="ECO:0000256" key="7">
    <source>
        <dbReference type="SAM" id="Phobius"/>
    </source>
</evidence>
<evidence type="ECO:0000256" key="2">
    <source>
        <dbReference type="ARBA" id="ARBA00022525"/>
    </source>
</evidence>
<evidence type="ECO:0000256" key="3">
    <source>
        <dbReference type="ARBA" id="ARBA00022729"/>
    </source>
</evidence>
<dbReference type="Gene3D" id="2.60.120.200">
    <property type="match status" value="1"/>
</dbReference>
<dbReference type="NCBIfam" id="TIGR03715">
    <property type="entry name" value="KxYKxGKxW"/>
    <property type="match status" value="1"/>
</dbReference>
<gene>
    <name evidence="10" type="ORF">IV36_GL000830</name>
</gene>
<feature type="signal peptide" evidence="8">
    <location>
        <begin position="1"/>
        <end position="31"/>
    </location>
</feature>
<dbReference type="InterPro" id="IPR041558">
    <property type="entry name" value="MucBP_2"/>
</dbReference>
<dbReference type="CDD" id="cd01951">
    <property type="entry name" value="lectin_L-type"/>
    <property type="match status" value="1"/>
</dbReference>
<keyword evidence="1" id="KW-0134">Cell wall</keyword>
<comment type="caution">
    <text evidence="10">The sequence shown here is derived from an EMBL/GenBank/DDBJ whole genome shotgun (WGS) entry which is preliminary data.</text>
</comment>
<dbReference type="Pfam" id="PF18483">
    <property type="entry name" value="Lectin_L-type_dom"/>
    <property type="match status" value="1"/>
</dbReference>
<dbReference type="EMBL" id="JQAR01000002">
    <property type="protein sequence ID" value="KRN33097.1"/>
    <property type="molecule type" value="Genomic_DNA"/>
</dbReference>
<keyword evidence="5" id="KW-0572">Peptidoglycan-anchor</keyword>
<organism evidence="10 11">
    <name type="scientific">Liquorilactobacillus mali</name>
    <dbReference type="NCBI Taxonomy" id="1618"/>
    <lineage>
        <taxon>Bacteria</taxon>
        <taxon>Bacillati</taxon>
        <taxon>Bacillota</taxon>
        <taxon>Bacilli</taxon>
        <taxon>Lactobacillales</taxon>
        <taxon>Lactobacillaceae</taxon>
        <taxon>Liquorilactobacillus</taxon>
    </lineage>
</organism>
<dbReference type="SUPFAM" id="SSF49899">
    <property type="entry name" value="Concanavalin A-like lectins/glucanases"/>
    <property type="match status" value="1"/>
</dbReference>
<feature type="compositionally biased region" description="Low complexity" evidence="6">
    <location>
        <begin position="1176"/>
        <end position="1211"/>
    </location>
</feature>
<feature type="compositionally biased region" description="Polar residues" evidence="6">
    <location>
        <begin position="1212"/>
        <end position="1226"/>
    </location>
</feature>
<dbReference type="InterPro" id="IPR019931">
    <property type="entry name" value="LPXTG_anchor"/>
</dbReference>
<feature type="compositionally biased region" description="Low complexity" evidence="6">
    <location>
        <begin position="1227"/>
        <end position="1242"/>
    </location>
</feature>
<keyword evidence="2" id="KW-0964">Secreted</keyword>
<proteinExistence type="predicted"/>
<feature type="domain" description="Gram-positive cocci surface proteins LPxTG" evidence="9">
    <location>
        <begin position="1243"/>
        <end position="1282"/>
    </location>
</feature>
<evidence type="ECO:0000256" key="1">
    <source>
        <dbReference type="ARBA" id="ARBA00022512"/>
    </source>
</evidence>
<dbReference type="Pfam" id="PF06458">
    <property type="entry name" value="MucBP"/>
    <property type="match status" value="1"/>
</dbReference>
<dbReference type="InterPro" id="IPR022263">
    <property type="entry name" value="KxYKxGKxW"/>
</dbReference>
<dbReference type="Pfam" id="PF17966">
    <property type="entry name" value="Muc_B2"/>
    <property type="match status" value="4"/>
</dbReference>
<keyword evidence="7" id="KW-1133">Transmembrane helix</keyword>
<evidence type="ECO:0000313" key="11">
    <source>
        <dbReference type="Proteomes" id="UP000051727"/>
    </source>
</evidence>
<dbReference type="NCBIfam" id="TIGR01167">
    <property type="entry name" value="LPXTG_anchor"/>
    <property type="match status" value="1"/>
</dbReference>
<feature type="region of interest" description="Disordered" evidence="6">
    <location>
        <begin position="32"/>
        <end position="211"/>
    </location>
</feature>
<keyword evidence="3 8" id="KW-0732">Signal</keyword>
<dbReference type="Gene3D" id="3.10.20.320">
    <property type="entry name" value="Putative peptidoglycan bound protein (lpxtg motif)"/>
    <property type="match status" value="1"/>
</dbReference>
<keyword evidence="7" id="KW-0812">Transmembrane</keyword>
<feature type="compositionally biased region" description="Basic and acidic residues" evidence="6">
    <location>
        <begin position="1036"/>
        <end position="1048"/>
    </location>
</feature>